<dbReference type="Pfam" id="PF21104">
    <property type="entry name" value="Glyco_hydro_78_N"/>
    <property type="match status" value="1"/>
</dbReference>
<evidence type="ECO:0000313" key="3">
    <source>
        <dbReference type="EMBL" id="RXG46374.1"/>
    </source>
</evidence>
<dbReference type="Gene3D" id="1.50.10.10">
    <property type="match status" value="1"/>
</dbReference>
<accession>A0A444RZ49</accession>
<proteinExistence type="predicted"/>
<dbReference type="InterPro" id="IPR049164">
    <property type="entry name" value="Glyco_hydro_78_N"/>
</dbReference>
<evidence type="ECO:0000259" key="2">
    <source>
        <dbReference type="Pfam" id="PF21104"/>
    </source>
</evidence>
<name>A0A444RZ49_VERDA</name>
<dbReference type="InterPro" id="IPR012341">
    <property type="entry name" value="6hp_glycosidase-like_sf"/>
</dbReference>
<reference evidence="3 4" key="1">
    <citation type="submission" date="2018-12" db="EMBL/GenBank/DDBJ databases">
        <title>Genome of Verticillium dahliae isolate Getta Getta.</title>
        <authorList>
            <person name="Gardiner D.M."/>
        </authorList>
    </citation>
    <scope>NUCLEOTIDE SEQUENCE [LARGE SCALE GENOMIC DNA]</scope>
    <source>
        <strain evidence="3 4">Getta Getta</strain>
    </source>
</reference>
<comment type="caution">
    <text evidence="3">The sequence shown here is derived from an EMBL/GenBank/DDBJ whole genome shotgun (WGS) entry which is preliminary data.</text>
</comment>
<dbReference type="GO" id="GO:0005975">
    <property type="term" value="P:carbohydrate metabolic process"/>
    <property type="evidence" value="ECO:0007669"/>
    <property type="project" value="InterPro"/>
</dbReference>
<organism evidence="3 4">
    <name type="scientific">Verticillium dahliae</name>
    <name type="common">Verticillium wilt</name>
    <dbReference type="NCBI Taxonomy" id="27337"/>
    <lineage>
        <taxon>Eukaryota</taxon>
        <taxon>Fungi</taxon>
        <taxon>Dikarya</taxon>
        <taxon>Ascomycota</taxon>
        <taxon>Pezizomycotina</taxon>
        <taxon>Sordariomycetes</taxon>
        <taxon>Hypocreomycetidae</taxon>
        <taxon>Glomerellales</taxon>
        <taxon>Plectosphaerellaceae</taxon>
        <taxon>Verticillium</taxon>
    </lineage>
</organism>
<protein>
    <recommendedName>
        <fullName evidence="2">Glycosyl hydrolase family 78 alpha-rhamnosidase N-terminal domain-containing protein</fullName>
    </recommendedName>
</protein>
<feature type="region of interest" description="Disordered" evidence="1">
    <location>
        <begin position="66"/>
        <end position="85"/>
    </location>
</feature>
<dbReference type="AlphaFoldDB" id="A0A444RZ49"/>
<dbReference type="Proteomes" id="UP000288725">
    <property type="component" value="Unassembled WGS sequence"/>
</dbReference>
<evidence type="ECO:0000256" key="1">
    <source>
        <dbReference type="SAM" id="MobiDB-lite"/>
    </source>
</evidence>
<feature type="domain" description="Glycosyl hydrolase family 78 alpha-rhamnosidase N-terminal" evidence="2">
    <location>
        <begin position="17"/>
        <end position="64"/>
    </location>
</feature>
<gene>
    <name evidence="3" type="ORF">VDGE_05797</name>
</gene>
<dbReference type="EMBL" id="RSDZ01000050">
    <property type="protein sequence ID" value="RXG46374.1"/>
    <property type="molecule type" value="Genomic_DNA"/>
</dbReference>
<evidence type="ECO:0000313" key="4">
    <source>
        <dbReference type="Proteomes" id="UP000288725"/>
    </source>
</evidence>
<sequence length="185" mass="20626">MADQPVPEDQKVDKVTRWLPDEVINVDWVPTDVAIPRRHAFRPLRVQTFDTSPKCKMKFSGIVTRSESAVPPDHPVEPCPAPETNDDGAKLLRRINATTFVDYDVLFGSIVDDHCEATRDHDTGRELWQTVLSSTKAALAYIGEEGIFSRGAWSGWKFLDWAKELDRDAGMYGLVILGIAGLDGT</sequence>